<dbReference type="PANTHER" id="PTHR12526:SF622">
    <property type="entry name" value="GLYCOSYLTRANSFERASE (GROUP I)"/>
    <property type="match status" value="1"/>
</dbReference>
<proteinExistence type="predicted"/>
<gene>
    <name evidence="2" type="ORF">A374_01679</name>
</gene>
<feature type="domain" description="Glycosyltransferase subfamily 4-like N-terminal" evidence="1">
    <location>
        <begin position="19"/>
        <end position="199"/>
    </location>
</feature>
<dbReference type="InterPro" id="IPR028098">
    <property type="entry name" value="Glyco_trans_4-like_N"/>
</dbReference>
<protein>
    <submittedName>
        <fullName evidence="2">Group 1 glycosyl transferase</fullName>
    </submittedName>
</protein>
<dbReference type="SUPFAM" id="SSF53756">
    <property type="entry name" value="UDP-Glycosyltransferase/glycogen phosphorylase"/>
    <property type="match status" value="1"/>
</dbReference>
<organism evidence="2 3">
    <name type="scientific">Fictibacillus macauensis ZFHKF-1</name>
    <dbReference type="NCBI Taxonomy" id="1196324"/>
    <lineage>
        <taxon>Bacteria</taxon>
        <taxon>Bacillati</taxon>
        <taxon>Bacillota</taxon>
        <taxon>Bacilli</taxon>
        <taxon>Bacillales</taxon>
        <taxon>Fictibacillaceae</taxon>
        <taxon>Fictibacillus</taxon>
    </lineage>
</organism>
<dbReference type="PATRIC" id="fig|1196324.3.peg.332"/>
<accession>I8UJ59</accession>
<evidence type="ECO:0000313" key="3">
    <source>
        <dbReference type="Proteomes" id="UP000004080"/>
    </source>
</evidence>
<dbReference type="eggNOG" id="COG0438">
    <property type="taxonomic scope" value="Bacteria"/>
</dbReference>
<dbReference type="RefSeq" id="WP_007200437.1">
    <property type="nucleotide sequence ID" value="NZ_AKKV01000019.1"/>
</dbReference>
<dbReference type="EMBL" id="AKKV01000019">
    <property type="protein sequence ID" value="EIT86925.1"/>
    <property type="molecule type" value="Genomic_DNA"/>
</dbReference>
<keyword evidence="3" id="KW-1185">Reference proteome</keyword>
<reference evidence="2 3" key="1">
    <citation type="journal article" date="2012" name="J. Bacteriol.">
        <title>Genome of Bacillus macauensis ZFHKF-1, a Long-Chain-Forming Bacterium.</title>
        <authorList>
            <person name="Cai L."/>
            <person name="Zhang T."/>
        </authorList>
    </citation>
    <scope>NUCLEOTIDE SEQUENCE [LARGE SCALE GENOMIC DNA]</scope>
    <source>
        <strain evidence="2 3">ZFHKF-1</strain>
    </source>
</reference>
<name>I8UJ59_9BACL</name>
<evidence type="ECO:0000313" key="2">
    <source>
        <dbReference type="EMBL" id="EIT86925.1"/>
    </source>
</evidence>
<dbReference type="PANTHER" id="PTHR12526">
    <property type="entry name" value="GLYCOSYLTRANSFERASE"/>
    <property type="match status" value="1"/>
</dbReference>
<dbReference type="GO" id="GO:0016740">
    <property type="term" value="F:transferase activity"/>
    <property type="evidence" value="ECO:0007669"/>
    <property type="project" value="UniProtKB-KW"/>
</dbReference>
<sequence>MKIWILNHVALKPSETGITRHYDIANELVKQKHEVTIFASSFLAYRYVFRNRRKTNYTENVNGVLFEWMWTLPYKGNGILRVFNMISYFFMALWRGLLSKEKPDAVVGSSVHLFACLAAYVLSRFKKATYIVEIRDLWPQTLIDLGKMSKRHPAVLLFGMLEKFVCRRADQIIVTLPGAVDYLRNLGIAEDKIHVIPNGIVMNREKEKSRPSPLAQSLSLLKKKHGKLAMYVGSHGDANALHTVIESAKFLSESEVALILIGDGPMKESLQKAAKAYSHVYFFDSIPKKAVLSTLCLADVLLISMRDAPLYQYGMSLNKLNDYMLCGKPILFAGNVANDIVTEAKAGLTIAPERPGAFADGLRSLLSLSEEELQEIAATSYAYVNDHHNIERLAQRFLAICSYKEAYPEDEEAVPCQLSISKWGSRQ</sequence>
<dbReference type="Proteomes" id="UP000004080">
    <property type="component" value="Unassembled WGS sequence"/>
</dbReference>
<keyword evidence="2" id="KW-0808">Transferase</keyword>
<dbReference type="OrthoDB" id="9811902at2"/>
<evidence type="ECO:0000259" key="1">
    <source>
        <dbReference type="Pfam" id="PF13579"/>
    </source>
</evidence>
<dbReference type="AlphaFoldDB" id="I8UJ59"/>
<dbReference type="CDD" id="cd03794">
    <property type="entry name" value="GT4_WbuB-like"/>
    <property type="match status" value="1"/>
</dbReference>
<dbReference type="Gene3D" id="3.40.50.2000">
    <property type="entry name" value="Glycogen Phosphorylase B"/>
    <property type="match status" value="2"/>
</dbReference>
<comment type="caution">
    <text evidence="2">The sequence shown here is derived from an EMBL/GenBank/DDBJ whole genome shotgun (WGS) entry which is preliminary data.</text>
</comment>
<dbReference type="STRING" id="1196324.A374_01679"/>
<dbReference type="Pfam" id="PF13692">
    <property type="entry name" value="Glyco_trans_1_4"/>
    <property type="match status" value="1"/>
</dbReference>
<dbReference type="Pfam" id="PF13579">
    <property type="entry name" value="Glyco_trans_4_4"/>
    <property type="match status" value="1"/>
</dbReference>